<evidence type="ECO:0000313" key="2">
    <source>
        <dbReference type="EMBL" id="KAH0862558.1"/>
    </source>
</evidence>
<sequence>MANALVFLSDLHPGRSSSTVQVRLLRLWESWSVRRGGDYIGVNMLLLDSQATMMPANVSLNRLATHQPNLKAGSVYSLTNFDVTCCDRDCRLSDSSLLIRLSDSTSFNESIEPAVPIPQESFRFLNYSGMLGLADSNNQLPDLIGRLLSTVTDPPQDKNRVMATIKMENDASVTISLFEAQAVKIHNQLKKMGGDPKVVVITSVNPRMVGGRLYLNATSGTHIYFHNETDAGEIFLNRLVAQDTGLAPVAPLLKTYAKVETLSIAELNDFVITAPSQMSIADETGEGLFVGFDGVMAKLHNMRAYEAVHLVGGDGVNPEETDAPPFVKDIARGKTYRFQVRVGSYNFTANHQTFIISRILSEDDRVPRPEFVDDGGGDDDNADDNHPAVLVRGKVDVCGGCKPEGPSAKTGRSSSTVHVRLLRFWEARNVRPGGDLMGVDMLLLDSEATMMPATINVNRLATHQTSLKAGSVYSLTGFDVARCNPNYRLSDSSLLIRFSDTTSFVEVTKPAVPIPLESFRFRNHSEMLGLSNTNNQLSDLIGEITAVKSTVTDPLQDKNRVMATIKMYNGTLVTMSLFDTHAVAIYNRLEKMGSDPRVVVATSINPKMLGGRLFLNATSGTHIYFDKETAAGESFFNRLFGEATGVTPAAPLLRGYAKVDALTIAELNNFVITAPSHDIDFICNGRGLKSRWIRDGAMFRAQTVPRNFNAPPHRSHVCLLITLTQLVSSNTYRVEMSIADETGEGLFVCFDGAGEGVNPEETEAPQFVRNMEGKTYKFQVRVSSYNFTANHQTFTISRILSEGGHFPYPEFVDNGGDDDNGDDNPLSNSVPVKLGAGGTSKVDGAAGKLKKARKA</sequence>
<dbReference type="InterPro" id="IPR012340">
    <property type="entry name" value="NA-bd_OB-fold"/>
</dbReference>
<dbReference type="CDD" id="cd04480">
    <property type="entry name" value="RPA1_DBD_A_like"/>
    <property type="match status" value="2"/>
</dbReference>
<organism evidence="2 3">
    <name type="scientific">Brassica napus</name>
    <name type="common">Rape</name>
    <dbReference type="NCBI Taxonomy" id="3708"/>
    <lineage>
        <taxon>Eukaryota</taxon>
        <taxon>Viridiplantae</taxon>
        <taxon>Streptophyta</taxon>
        <taxon>Embryophyta</taxon>
        <taxon>Tracheophyta</taxon>
        <taxon>Spermatophyta</taxon>
        <taxon>Magnoliopsida</taxon>
        <taxon>eudicotyledons</taxon>
        <taxon>Gunneridae</taxon>
        <taxon>Pentapetalae</taxon>
        <taxon>rosids</taxon>
        <taxon>malvids</taxon>
        <taxon>Brassicales</taxon>
        <taxon>Brassicaceae</taxon>
        <taxon>Brassiceae</taxon>
        <taxon>Brassica</taxon>
    </lineage>
</organism>
<accession>A0ABQ7Y5F9</accession>
<reference evidence="2 3" key="1">
    <citation type="submission" date="2021-05" db="EMBL/GenBank/DDBJ databases">
        <title>Genome Assembly of Synthetic Allotetraploid Brassica napus Reveals Homoeologous Exchanges between Subgenomes.</title>
        <authorList>
            <person name="Davis J.T."/>
        </authorList>
    </citation>
    <scope>NUCLEOTIDE SEQUENCE [LARGE SCALE GENOMIC DNA]</scope>
    <source>
        <strain evidence="3">cv. Da-Ae</strain>
        <tissue evidence="2">Seedling</tissue>
    </source>
</reference>
<name>A0ABQ7Y5F9_BRANA</name>
<dbReference type="EMBL" id="JAGKQM010000018">
    <property type="protein sequence ID" value="KAH0862558.1"/>
    <property type="molecule type" value="Genomic_DNA"/>
</dbReference>
<protein>
    <submittedName>
        <fullName evidence="2">Uncharacterized protein</fullName>
    </submittedName>
</protein>
<dbReference type="SUPFAM" id="SSF50249">
    <property type="entry name" value="Nucleic acid-binding proteins"/>
    <property type="match status" value="2"/>
</dbReference>
<feature type="region of interest" description="Disordered" evidence="1">
    <location>
        <begin position="811"/>
        <end position="855"/>
    </location>
</feature>
<dbReference type="PANTHER" id="PTHR47165">
    <property type="entry name" value="OS03G0429900 PROTEIN"/>
    <property type="match status" value="1"/>
</dbReference>
<proteinExistence type="predicted"/>
<dbReference type="Proteomes" id="UP000824890">
    <property type="component" value="Unassembled WGS sequence"/>
</dbReference>
<dbReference type="Gene3D" id="2.40.50.140">
    <property type="entry name" value="Nucleic acid-binding proteins"/>
    <property type="match status" value="6"/>
</dbReference>
<evidence type="ECO:0000313" key="3">
    <source>
        <dbReference type="Proteomes" id="UP000824890"/>
    </source>
</evidence>
<keyword evidence="3" id="KW-1185">Reference proteome</keyword>
<dbReference type="PANTHER" id="PTHR47165:SF4">
    <property type="entry name" value="OS03G0429900 PROTEIN"/>
    <property type="match status" value="1"/>
</dbReference>
<evidence type="ECO:0000256" key="1">
    <source>
        <dbReference type="SAM" id="MobiDB-lite"/>
    </source>
</evidence>
<gene>
    <name evidence="2" type="ORF">HID58_079769</name>
</gene>
<comment type="caution">
    <text evidence="2">The sequence shown here is derived from an EMBL/GenBank/DDBJ whole genome shotgun (WGS) entry which is preliminary data.</text>
</comment>